<dbReference type="STRING" id="40998.A0A2P7YW87"/>
<evidence type="ECO:0000256" key="4">
    <source>
        <dbReference type="SAM" id="MobiDB-lite"/>
    </source>
</evidence>
<dbReference type="GO" id="GO:0005524">
    <property type="term" value="F:ATP binding"/>
    <property type="evidence" value="ECO:0007669"/>
    <property type="project" value="UniProtKB-KW"/>
</dbReference>
<dbReference type="InterPro" id="IPR049730">
    <property type="entry name" value="SNF2/RAD54-like_C"/>
</dbReference>
<evidence type="ECO:0000256" key="1">
    <source>
        <dbReference type="ARBA" id="ARBA00022741"/>
    </source>
</evidence>
<dbReference type="PANTHER" id="PTHR45626">
    <property type="entry name" value="TRANSCRIPTION TERMINATION FACTOR 2-RELATED"/>
    <property type="match status" value="1"/>
</dbReference>
<sequence length="1482" mass="165868">MAADAPKKPQKQIENGEDEQQNGDQDRKQSQQMDAPVIQQPDLDPTGQRSQRTVEQQNKQMELVKANRRLQNQDSNRSRSSSRRNRRKRIQQEMTDGKHMHTSSLTALEEADANGELKTMQPFERIGPDSTSMDGPVTFARAERGEIPVRGTNPGQPYYKEPKKFGSGTSKLDETDGLKLTLEANLEIEIELKASIRGDLTLSLISNDESLRFTPRATPKKTGITALHSTSPWHQDQARCFLQNLNNFIPLGCLVGQGSLSTHADAEQWTEVFQIPRASRLDAWAATLEDFISAGWVRVFVTSGLPGSFRTIFRIYILAADAGHRFIQRYDKAARSRYPMWRSLVEAVDTSPDLWDGLSTEQVPRPFEMWAAADAESLFWMFNNIPSPSPDPNKVDNIFRKQALTDILDPSVNLKGFRTKLYPYQRRSAGLMLQRESESRLYLDPRFEMRIAPDGSKYYYNPRDFAFHRQPMRYEAGKGGILAETMGLGKTVMTLALVVSTLGFIPKVPVEYSQTKPRKTVGRLVDMCIAAAHRFSIPWKTLLDDNQTEAASIKQLKNSVFSYEIPQIPIRLNRTTTIPPPKIKTMAATTIVVVPRNLCSQWQSEIEKHVEPGVLNILVMEDLKKDLPPADDLRKYDLILFSRNRLEQESRDGSDEQGRRFSKTPLACSCPYIGATRTRDCTCLRTDDLYSSPLKDLHFLRIIIDEGHSFSSTNSLAALVAERLVTADHRWVVSGTPAKDLLGVEMDIFSTDHDLTDMSEEEQRAAVLDQRKGFNAKEDTQGAVKSLGSLISHFLQIKPWSSGQGERGALWEEYIYRHEDPRKKTYTAFSKALRQTLEAVVIKTRPEDVERDIELPPLTYETIKLKPSFYDKVTANLFTLVLTSNAVTSERTDRDYLFHKESAKARFELISNLRRSAFFWTGFSEDDVTNAIKNGETYLSKDNIKCSQEDRALLEECIRDAKAVLACQGWKGMSMTHEMGLFIKDWPQDSEEHWTLDGTNPMMTGATQISEAQDYVHSRLGLDEPDANLTSEGIKAMVRARTRGRQETDSAKSTSKNGLLKPGVPSSSVIGEPSKKRSSPTKRSKAKPQTSDPNISEEGPPRKRRRTIHPSSLATDPITIAPTLSSEPPPTLPSSSPLHQTHLLGTASAKTSHLLSEILAHHQTEKILVFYTSTNSAFYLAQCLEILHIPHLIYARTLPAATKSSYIVRFNDLPTERVMLMDVAQAAFGLNLSSASRVYFINPVCRPGVEAQAVKRAHRIGQTKEVKVQTLVLRGTVEEGMWERSRRMSRDEHRGVKVLEEDEGVKGIVMGARLLELREMEEDGEAKLALLKVPQKVFCREGWERWGDGKWVKKRRGSVDGKGEADKSEKLTVETKKGRWKRGDEGSASPVKEEIKVEVKALEGPKKKKKKKAVGFALAEAPGAGSSAGTGSPSQSPVAFASTETRMDVDSQAILKAEAVSTEPVSAGKSAVKEVVSSLFGG</sequence>
<dbReference type="InterPro" id="IPR038718">
    <property type="entry name" value="SNF2-like_sf"/>
</dbReference>
<dbReference type="GO" id="GO:0005634">
    <property type="term" value="C:nucleus"/>
    <property type="evidence" value="ECO:0007669"/>
    <property type="project" value="TreeGrafter"/>
</dbReference>
<dbReference type="SMART" id="SM00487">
    <property type="entry name" value="DEXDc"/>
    <property type="match status" value="1"/>
</dbReference>
<comment type="caution">
    <text evidence="6">The sequence shown here is derived from an EMBL/GenBank/DDBJ whole genome shotgun (WGS) entry which is preliminary data.</text>
</comment>
<evidence type="ECO:0000256" key="2">
    <source>
        <dbReference type="ARBA" id="ARBA00022801"/>
    </source>
</evidence>
<keyword evidence="3" id="KW-0067">ATP-binding</keyword>
<dbReference type="EMBL" id="NHZQ01000363">
    <property type="protein sequence ID" value="PSK40197.1"/>
    <property type="molecule type" value="Genomic_DNA"/>
</dbReference>
<evidence type="ECO:0000313" key="7">
    <source>
        <dbReference type="Proteomes" id="UP000243723"/>
    </source>
</evidence>
<feature type="region of interest" description="Disordered" evidence="4">
    <location>
        <begin position="141"/>
        <end position="171"/>
    </location>
</feature>
<dbReference type="InterPro" id="IPR014001">
    <property type="entry name" value="Helicase_ATP-bd"/>
</dbReference>
<dbReference type="Proteomes" id="UP000243723">
    <property type="component" value="Unassembled WGS sequence"/>
</dbReference>
<dbReference type="GO" id="GO:0016787">
    <property type="term" value="F:hydrolase activity"/>
    <property type="evidence" value="ECO:0007669"/>
    <property type="project" value="UniProtKB-KW"/>
</dbReference>
<dbReference type="Gene3D" id="3.40.50.300">
    <property type="entry name" value="P-loop containing nucleotide triphosphate hydrolases"/>
    <property type="match status" value="1"/>
</dbReference>
<feature type="compositionally biased region" description="Low complexity" evidence="4">
    <location>
        <begin position="69"/>
        <end position="79"/>
    </location>
</feature>
<dbReference type="InterPro" id="IPR001650">
    <property type="entry name" value="Helicase_C-like"/>
</dbReference>
<feature type="compositionally biased region" description="Polar residues" evidence="4">
    <location>
        <begin position="47"/>
        <end position="60"/>
    </location>
</feature>
<dbReference type="Gene3D" id="3.40.50.10810">
    <property type="entry name" value="Tandem AAA-ATPase domain"/>
    <property type="match status" value="2"/>
</dbReference>
<dbReference type="InterPro" id="IPR050628">
    <property type="entry name" value="SNF2_RAD54_helicase_TF"/>
</dbReference>
<keyword evidence="2" id="KW-0378">Hydrolase</keyword>
<feature type="compositionally biased region" description="Basic residues" evidence="4">
    <location>
        <begin position="80"/>
        <end position="89"/>
    </location>
</feature>
<dbReference type="SUPFAM" id="SSF52540">
    <property type="entry name" value="P-loop containing nucleoside triphosphate hydrolases"/>
    <property type="match status" value="2"/>
</dbReference>
<accession>A0A2P7YW87</accession>
<dbReference type="InterPro" id="IPR027417">
    <property type="entry name" value="P-loop_NTPase"/>
</dbReference>
<keyword evidence="1" id="KW-0547">Nucleotide-binding</keyword>
<gene>
    <name evidence="6" type="ORF">B9Z65_8137</name>
</gene>
<feature type="compositionally biased region" description="Low complexity" evidence="4">
    <location>
        <begin position="1421"/>
        <end position="1437"/>
    </location>
</feature>
<dbReference type="GO" id="GO:0006281">
    <property type="term" value="P:DNA repair"/>
    <property type="evidence" value="ECO:0007669"/>
    <property type="project" value="TreeGrafter"/>
</dbReference>
<dbReference type="GO" id="GO:0008094">
    <property type="term" value="F:ATP-dependent activity, acting on DNA"/>
    <property type="evidence" value="ECO:0007669"/>
    <property type="project" value="TreeGrafter"/>
</dbReference>
<name>A0A2P7YW87_9PEZI</name>
<dbReference type="OrthoDB" id="2801544at2759"/>
<dbReference type="Pfam" id="PF00271">
    <property type="entry name" value="Helicase_C"/>
    <property type="match status" value="1"/>
</dbReference>
<evidence type="ECO:0000313" key="6">
    <source>
        <dbReference type="EMBL" id="PSK40197.1"/>
    </source>
</evidence>
<feature type="region of interest" description="Disordered" evidence="4">
    <location>
        <begin position="1354"/>
        <end position="1391"/>
    </location>
</feature>
<feature type="region of interest" description="Disordered" evidence="4">
    <location>
        <begin position="1040"/>
        <end position="1139"/>
    </location>
</feature>
<dbReference type="CDD" id="cd18793">
    <property type="entry name" value="SF2_C_SNF"/>
    <property type="match status" value="1"/>
</dbReference>
<keyword evidence="7" id="KW-1185">Reference proteome</keyword>
<protein>
    <submittedName>
        <fullName evidence="6">F-box protein</fullName>
    </submittedName>
</protein>
<feature type="compositionally biased region" description="Basic residues" evidence="4">
    <location>
        <begin position="1076"/>
        <end position="1086"/>
    </location>
</feature>
<proteinExistence type="predicted"/>
<organism evidence="6 7">
    <name type="scientific">Elsinoe australis</name>
    <dbReference type="NCBI Taxonomy" id="40998"/>
    <lineage>
        <taxon>Eukaryota</taxon>
        <taxon>Fungi</taxon>
        <taxon>Dikarya</taxon>
        <taxon>Ascomycota</taxon>
        <taxon>Pezizomycotina</taxon>
        <taxon>Dothideomycetes</taxon>
        <taxon>Dothideomycetidae</taxon>
        <taxon>Myriangiales</taxon>
        <taxon>Elsinoaceae</taxon>
        <taxon>Elsinoe</taxon>
    </lineage>
</organism>
<evidence type="ECO:0000256" key="3">
    <source>
        <dbReference type="ARBA" id="ARBA00022840"/>
    </source>
</evidence>
<feature type="domain" description="Helicase C-terminal" evidence="5">
    <location>
        <begin position="1154"/>
        <end position="1304"/>
    </location>
</feature>
<feature type="region of interest" description="Disordered" evidence="4">
    <location>
        <begin position="1"/>
        <end position="104"/>
    </location>
</feature>
<dbReference type="InterPro" id="IPR000330">
    <property type="entry name" value="SNF2_N"/>
</dbReference>
<feature type="region of interest" description="Disordered" evidence="4">
    <location>
        <begin position="1421"/>
        <end position="1445"/>
    </location>
</feature>
<dbReference type="PROSITE" id="PS51194">
    <property type="entry name" value="HELICASE_CTER"/>
    <property type="match status" value="1"/>
</dbReference>
<dbReference type="Pfam" id="PF00176">
    <property type="entry name" value="SNF2-rel_dom"/>
    <property type="match status" value="1"/>
</dbReference>
<reference evidence="6 7" key="1">
    <citation type="submission" date="2017-05" db="EMBL/GenBank/DDBJ databases">
        <title>Draft genome sequence of Elsinoe australis.</title>
        <authorList>
            <person name="Cheng Q."/>
        </authorList>
    </citation>
    <scope>NUCLEOTIDE SEQUENCE [LARGE SCALE GENOMIC DNA]</scope>
    <source>
        <strain evidence="6 7">NL1</strain>
    </source>
</reference>
<evidence type="ECO:0000259" key="5">
    <source>
        <dbReference type="PROSITE" id="PS51194"/>
    </source>
</evidence>
<dbReference type="PANTHER" id="PTHR45626:SF51">
    <property type="entry name" value="SNF2-RELATED DOMAIN-CONTAINING PROTEIN"/>
    <property type="match status" value="1"/>
</dbReference>